<protein>
    <submittedName>
        <fullName evidence="1">Uncharacterized protein</fullName>
    </submittedName>
</protein>
<evidence type="ECO:0000313" key="1">
    <source>
        <dbReference type="EMBL" id="AWB10120.1"/>
    </source>
</evidence>
<dbReference type="Proteomes" id="UP000244792">
    <property type="component" value="Chromosome"/>
</dbReference>
<reference evidence="1 2" key="1">
    <citation type="submission" date="2017-04" db="EMBL/GenBank/DDBJ databases">
        <title>Genomic insights into metabolism of Thermodesulfobium acidiphilum.</title>
        <authorList>
            <person name="Toshchakov S.V."/>
            <person name="Frolov E.N."/>
            <person name="Kublanov I.V."/>
            <person name="Samarov N.I."/>
            <person name="Novikov A."/>
            <person name="Lebedinsky A.V."/>
            <person name="Bonch-Osmolovskaya E.A."/>
            <person name="Chernyh N.A."/>
        </authorList>
    </citation>
    <scope>NUCLEOTIDE SEQUENCE [LARGE SCALE GENOMIC DNA]</scope>
    <source>
        <strain evidence="1 2">3127-1</strain>
    </source>
</reference>
<name>A0A2R4W0A6_THEAF</name>
<keyword evidence="2" id="KW-1185">Reference proteome</keyword>
<organism evidence="1 2">
    <name type="scientific">Thermodesulfobium acidiphilum</name>
    <dbReference type="NCBI Taxonomy" id="1794699"/>
    <lineage>
        <taxon>Bacteria</taxon>
        <taxon>Pseudomonadati</taxon>
        <taxon>Thermodesulfobiota</taxon>
        <taxon>Thermodesulfobiia</taxon>
        <taxon>Thermodesulfobiales</taxon>
        <taxon>Thermodesulfobiaceae</taxon>
        <taxon>Thermodesulfobium</taxon>
    </lineage>
</organism>
<dbReference type="AlphaFoldDB" id="A0A2R4W0A6"/>
<dbReference type="EMBL" id="CP020921">
    <property type="protein sequence ID" value="AWB10120.1"/>
    <property type="molecule type" value="Genomic_DNA"/>
</dbReference>
<sequence>MVDKDLGNIDEKDIEDLKNLISIVKPEYFISKTIYIKSNIWLSILTY</sequence>
<accession>A0A2R4W0A6</accession>
<evidence type="ECO:0000313" key="2">
    <source>
        <dbReference type="Proteomes" id="UP000244792"/>
    </source>
</evidence>
<dbReference type="KEGG" id="taci:TDSAC_0757"/>
<gene>
    <name evidence="1" type="ORF">TDSAC_0757</name>
</gene>
<proteinExistence type="predicted"/>